<reference evidence="2" key="1">
    <citation type="submission" date="2021-02" db="EMBL/GenBank/DDBJ databases">
        <authorList>
            <person name="Nowell W R."/>
        </authorList>
    </citation>
    <scope>NUCLEOTIDE SEQUENCE</scope>
</reference>
<organism evidence="2 3">
    <name type="scientific">Rotaria magnacalcarata</name>
    <dbReference type="NCBI Taxonomy" id="392030"/>
    <lineage>
        <taxon>Eukaryota</taxon>
        <taxon>Metazoa</taxon>
        <taxon>Spiralia</taxon>
        <taxon>Gnathifera</taxon>
        <taxon>Rotifera</taxon>
        <taxon>Eurotatoria</taxon>
        <taxon>Bdelloidea</taxon>
        <taxon>Philodinida</taxon>
        <taxon>Philodinidae</taxon>
        <taxon>Rotaria</taxon>
    </lineage>
</organism>
<dbReference type="PANTHER" id="PTHR47027">
    <property type="entry name" value="REVERSE TRANSCRIPTASE DOMAIN-CONTAINING PROTEIN"/>
    <property type="match status" value="1"/>
</dbReference>
<name>A0A819NR34_9BILA</name>
<dbReference type="PROSITE" id="PS50878">
    <property type="entry name" value="RT_POL"/>
    <property type="match status" value="1"/>
</dbReference>
<evidence type="ECO:0000313" key="2">
    <source>
        <dbReference type="EMBL" id="CAF4000353.1"/>
    </source>
</evidence>
<dbReference type="Proteomes" id="UP000663866">
    <property type="component" value="Unassembled WGS sequence"/>
</dbReference>
<dbReference type="Pfam" id="PF00078">
    <property type="entry name" value="RVT_1"/>
    <property type="match status" value="1"/>
</dbReference>
<comment type="caution">
    <text evidence="2">The sequence shown here is derived from an EMBL/GenBank/DDBJ whole genome shotgun (WGS) entry which is preliminary data.</text>
</comment>
<keyword evidence="3" id="KW-1185">Reference proteome</keyword>
<dbReference type="Gene3D" id="3.30.70.270">
    <property type="match status" value="1"/>
</dbReference>
<dbReference type="SUPFAM" id="SSF56672">
    <property type="entry name" value="DNA/RNA polymerases"/>
    <property type="match status" value="1"/>
</dbReference>
<dbReference type="EMBL" id="CAJOBG010002341">
    <property type="protein sequence ID" value="CAF4000353.1"/>
    <property type="molecule type" value="Genomic_DNA"/>
</dbReference>
<gene>
    <name evidence="2" type="ORF">OVN521_LOCUS15007</name>
</gene>
<dbReference type="InterPro" id="IPR043502">
    <property type="entry name" value="DNA/RNA_pol_sf"/>
</dbReference>
<dbReference type="AlphaFoldDB" id="A0A819NR34"/>
<dbReference type="PANTHER" id="PTHR47027:SF8">
    <property type="entry name" value="RIBONUCLEASE H"/>
    <property type="match status" value="1"/>
</dbReference>
<protein>
    <recommendedName>
        <fullName evidence="1">Reverse transcriptase domain-containing protein</fullName>
    </recommendedName>
</protein>
<evidence type="ECO:0000313" key="3">
    <source>
        <dbReference type="Proteomes" id="UP000663866"/>
    </source>
</evidence>
<dbReference type="InterPro" id="IPR000477">
    <property type="entry name" value="RT_dom"/>
</dbReference>
<dbReference type="InterPro" id="IPR043128">
    <property type="entry name" value="Rev_trsase/Diguanyl_cyclase"/>
</dbReference>
<proteinExistence type="predicted"/>
<feature type="domain" description="Reverse transcriptase" evidence="1">
    <location>
        <begin position="1"/>
        <end position="225"/>
    </location>
</feature>
<accession>A0A819NR34</accession>
<dbReference type="CDD" id="cd01650">
    <property type="entry name" value="RT_nLTR_like"/>
    <property type="match status" value="1"/>
</dbReference>
<sequence>MLKIIQWRLEPFLEQEMPVTQARFRKGRGTRDQIVNLRWLMEKVREYQKEFYLCFIDYSKAFDFADYEKLWSVLLEMGVSKHLIILMKNLYTNQQASAKTEYGNTKWFSIVKGVRQGCILSPYLFNLYAEHIMRKAGIDEAAGGIKTGGRNINNLRYTDDTKIMAETADDLEYLLRKVKEESAATGLKLNMKKTVVMTNGPIQEFHIDNDQVEIVKEFIFLGCSINTDGNCGNDIKRRLLMGRKAMVSLGKLIKSKDVILATKIRITKTMVFPVTKYGCESWTIKQADRRKIEAFEFWCWRRILRVPWTEKRTNKSVLQEIKPECSLEASMVKFKLSYFGHIMRRQDSLEKEIMFGMAGGKRRRGR</sequence>
<evidence type="ECO:0000259" key="1">
    <source>
        <dbReference type="PROSITE" id="PS50878"/>
    </source>
</evidence>